<dbReference type="SUPFAM" id="SSF82657">
    <property type="entry name" value="BolA-like"/>
    <property type="match status" value="1"/>
</dbReference>
<dbReference type="AlphaFoldDB" id="A0A8J4UV54"/>
<dbReference type="InterPro" id="IPR052275">
    <property type="entry name" value="Mt_Fe-S_assembly_factor"/>
</dbReference>
<evidence type="ECO:0000313" key="4">
    <source>
        <dbReference type="Proteomes" id="UP000695562"/>
    </source>
</evidence>
<protein>
    <recommendedName>
        <fullName evidence="5">BolA family protein</fullName>
    </recommendedName>
</protein>
<dbReference type="Proteomes" id="UP000695562">
    <property type="component" value="Unassembled WGS sequence"/>
</dbReference>
<gene>
    <name evidence="3" type="ORF">CYY_002439</name>
</gene>
<dbReference type="InterPro" id="IPR002634">
    <property type="entry name" value="BolA"/>
</dbReference>
<dbReference type="EMBL" id="AJWJ01000067">
    <property type="protein sequence ID" value="KAF2076261.1"/>
    <property type="molecule type" value="Genomic_DNA"/>
</dbReference>
<evidence type="ECO:0000256" key="1">
    <source>
        <dbReference type="ARBA" id="ARBA00005578"/>
    </source>
</evidence>
<comment type="similarity">
    <text evidence="1 2">Belongs to the BolA/IbaG family.</text>
</comment>
<sequence length="104" mass="11484">MQRSFKSLSSLGNQYLKRSFSTASDDAKGNKIRSLLVDQLKPISLDVIDMSGGCGSMYRIDIVSEEFKGKSILNQHRQVNSILKDVIPSLHGLTLNTKAPSTQE</sequence>
<proteinExistence type="inferred from homology"/>
<comment type="caution">
    <text evidence="3">The sequence shown here is derived from an EMBL/GenBank/DDBJ whole genome shotgun (WGS) entry which is preliminary data.</text>
</comment>
<reference evidence="3" key="1">
    <citation type="submission" date="2020-01" db="EMBL/GenBank/DDBJ databases">
        <title>Development of genomics and gene disruption for Polysphondylium violaceum indicates a role for the polyketide synthase stlB in stalk morphogenesis.</title>
        <authorList>
            <person name="Narita B."/>
            <person name="Kawabe Y."/>
            <person name="Kin K."/>
            <person name="Saito T."/>
            <person name="Gibbs R."/>
            <person name="Kuspa A."/>
            <person name="Muzny D."/>
            <person name="Queller D."/>
            <person name="Richards S."/>
            <person name="Strassman J."/>
            <person name="Sucgang R."/>
            <person name="Worley K."/>
            <person name="Schaap P."/>
        </authorList>
    </citation>
    <scope>NUCLEOTIDE SEQUENCE</scope>
    <source>
        <strain evidence="3">QSvi11</strain>
    </source>
</reference>
<dbReference type="Pfam" id="PF01722">
    <property type="entry name" value="BolA"/>
    <property type="match status" value="1"/>
</dbReference>
<dbReference type="Gene3D" id="3.10.20.90">
    <property type="entry name" value="Phosphatidylinositol 3-kinase Catalytic Subunit, Chain A, domain 1"/>
    <property type="match status" value="1"/>
</dbReference>
<dbReference type="OrthoDB" id="203381at2759"/>
<evidence type="ECO:0008006" key="5">
    <source>
        <dbReference type="Google" id="ProtNLM"/>
    </source>
</evidence>
<evidence type="ECO:0000256" key="2">
    <source>
        <dbReference type="RuleBase" id="RU003860"/>
    </source>
</evidence>
<name>A0A8J4UV54_9MYCE</name>
<evidence type="ECO:0000313" key="3">
    <source>
        <dbReference type="EMBL" id="KAF2076261.1"/>
    </source>
</evidence>
<organism evidence="3 4">
    <name type="scientific">Polysphondylium violaceum</name>
    <dbReference type="NCBI Taxonomy" id="133409"/>
    <lineage>
        <taxon>Eukaryota</taxon>
        <taxon>Amoebozoa</taxon>
        <taxon>Evosea</taxon>
        <taxon>Eumycetozoa</taxon>
        <taxon>Dictyostelia</taxon>
        <taxon>Dictyosteliales</taxon>
        <taxon>Dictyosteliaceae</taxon>
        <taxon>Polysphondylium</taxon>
    </lineage>
</organism>
<dbReference type="PANTHER" id="PTHR46188">
    <property type="entry name" value="BOLA-LIKE PROTEIN 3"/>
    <property type="match status" value="1"/>
</dbReference>
<dbReference type="InterPro" id="IPR036065">
    <property type="entry name" value="BolA-like_sf"/>
</dbReference>
<dbReference type="PANTHER" id="PTHR46188:SF1">
    <property type="entry name" value="BOLA-LIKE PROTEIN 3"/>
    <property type="match status" value="1"/>
</dbReference>
<keyword evidence="4" id="KW-1185">Reference proteome</keyword>
<dbReference type="GO" id="GO:0005759">
    <property type="term" value="C:mitochondrial matrix"/>
    <property type="evidence" value="ECO:0007669"/>
    <property type="project" value="TreeGrafter"/>
</dbReference>
<accession>A0A8J4UV54</accession>